<comment type="cofactor">
    <cofactor evidence="1 13">
        <name>heme</name>
        <dbReference type="ChEBI" id="CHEBI:30413"/>
    </cofactor>
</comment>
<dbReference type="Pfam" id="PF00067">
    <property type="entry name" value="p450"/>
    <property type="match status" value="1"/>
</dbReference>
<dbReference type="InterPro" id="IPR001128">
    <property type="entry name" value="Cyt_P450"/>
</dbReference>
<keyword evidence="11 14" id="KW-0503">Monooxygenase</keyword>
<reference evidence="16 17" key="1">
    <citation type="submission" date="2015-12" db="EMBL/GenBank/DDBJ databases">
        <title>The genome of Folsomia candida.</title>
        <authorList>
            <person name="Faddeeva A."/>
            <person name="Derks M.F."/>
            <person name="Anvar Y."/>
            <person name="Smit S."/>
            <person name="Van Straalen N."/>
            <person name="Roelofs D."/>
        </authorList>
    </citation>
    <scope>NUCLEOTIDE SEQUENCE [LARGE SCALE GENOMIC DNA]</scope>
    <source>
        <strain evidence="16 17">VU population</strain>
        <tissue evidence="16">Whole body</tissue>
    </source>
</reference>
<dbReference type="GO" id="GO:0016705">
    <property type="term" value="F:oxidoreductase activity, acting on paired donors, with incorporation or reduction of molecular oxygen"/>
    <property type="evidence" value="ECO:0007669"/>
    <property type="project" value="InterPro"/>
</dbReference>
<dbReference type="EMBL" id="LNIX01000002">
    <property type="protein sequence ID" value="OXA59301.1"/>
    <property type="molecule type" value="Genomic_DNA"/>
</dbReference>
<evidence type="ECO:0000256" key="6">
    <source>
        <dbReference type="ARBA" id="ARBA00022723"/>
    </source>
</evidence>
<evidence type="ECO:0000256" key="10">
    <source>
        <dbReference type="ARBA" id="ARBA00023004"/>
    </source>
</evidence>
<organism evidence="16 17">
    <name type="scientific">Folsomia candida</name>
    <name type="common">Springtail</name>
    <dbReference type="NCBI Taxonomy" id="158441"/>
    <lineage>
        <taxon>Eukaryota</taxon>
        <taxon>Metazoa</taxon>
        <taxon>Ecdysozoa</taxon>
        <taxon>Arthropoda</taxon>
        <taxon>Hexapoda</taxon>
        <taxon>Collembola</taxon>
        <taxon>Entomobryomorpha</taxon>
        <taxon>Isotomoidea</taxon>
        <taxon>Isotomidae</taxon>
        <taxon>Proisotominae</taxon>
        <taxon>Folsomia</taxon>
    </lineage>
</organism>
<keyword evidence="5 13" id="KW-0349">Heme</keyword>
<evidence type="ECO:0000256" key="1">
    <source>
        <dbReference type="ARBA" id="ARBA00001971"/>
    </source>
</evidence>
<evidence type="ECO:0000256" key="7">
    <source>
        <dbReference type="ARBA" id="ARBA00022824"/>
    </source>
</evidence>
<evidence type="ECO:0000256" key="15">
    <source>
        <dbReference type="SAM" id="Phobius"/>
    </source>
</evidence>
<gene>
    <name evidence="16" type="ORF">Fcan01_04795</name>
</gene>
<proteinExistence type="inferred from homology"/>
<keyword evidence="15" id="KW-1133">Transmembrane helix</keyword>
<feature type="binding site" description="axial binding residue" evidence="13">
    <location>
        <position position="476"/>
    </location>
    <ligand>
        <name>heme</name>
        <dbReference type="ChEBI" id="CHEBI:30413"/>
    </ligand>
    <ligandPart>
        <name>Fe</name>
        <dbReference type="ChEBI" id="CHEBI:18248"/>
    </ligandPart>
</feature>
<comment type="subcellular location">
    <subcellularLocation>
        <location evidence="3">Endoplasmic reticulum membrane</location>
        <topology evidence="3">Peripheral membrane protein</topology>
    </subcellularLocation>
    <subcellularLocation>
        <location evidence="2">Microsome membrane</location>
        <topology evidence="2">Peripheral membrane protein</topology>
    </subcellularLocation>
</comment>
<evidence type="ECO:0000256" key="14">
    <source>
        <dbReference type="RuleBase" id="RU000461"/>
    </source>
</evidence>
<dbReference type="PANTHER" id="PTHR24292">
    <property type="entry name" value="CYTOCHROME P450"/>
    <property type="match status" value="1"/>
</dbReference>
<dbReference type="SUPFAM" id="SSF48264">
    <property type="entry name" value="Cytochrome P450"/>
    <property type="match status" value="1"/>
</dbReference>
<keyword evidence="12 15" id="KW-0472">Membrane</keyword>
<comment type="similarity">
    <text evidence="4 14">Belongs to the cytochrome P450 family.</text>
</comment>
<dbReference type="InterPro" id="IPR036396">
    <property type="entry name" value="Cyt_P450_sf"/>
</dbReference>
<dbReference type="PANTHER" id="PTHR24292:SF54">
    <property type="entry name" value="CYP9F3-RELATED"/>
    <property type="match status" value="1"/>
</dbReference>
<dbReference type="InterPro" id="IPR017972">
    <property type="entry name" value="Cyt_P450_CS"/>
</dbReference>
<keyword evidence="15" id="KW-0812">Transmembrane</keyword>
<dbReference type="CDD" id="cd11056">
    <property type="entry name" value="CYP6-like"/>
    <property type="match status" value="1"/>
</dbReference>
<keyword evidence="6 13" id="KW-0479">Metal-binding</keyword>
<keyword evidence="8" id="KW-0492">Microsome</keyword>
<evidence type="ECO:0000256" key="5">
    <source>
        <dbReference type="ARBA" id="ARBA00022617"/>
    </source>
</evidence>
<keyword evidence="17" id="KW-1185">Reference proteome</keyword>
<keyword evidence="7" id="KW-0256">Endoplasmic reticulum</keyword>
<keyword evidence="10 13" id="KW-0408">Iron</keyword>
<comment type="caution">
    <text evidence="16">The sequence shown here is derived from an EMBL/GenBank/DDBJ whole genome shotgun (WGS) entry which is preliminary data.</text>
</comment>
<evidence type="ECO:0000313" key="17">
    <source>
        <dbReference type="Proteomes" id="UP000198287"/>
    </source>
</evidence>
<evidence type="ECO:0000256" key="3">
    <source>
        <dbReference type="ARBA" id="ARBA00004406"/>
    </source>
</evidence>
<evidence type="ECO:0000256" key="8">
    <source>
        <dbReference type="ARBA" id="ARBA00022848"/>
    </source>
</evidence>
<dbReference type="PROSITE" id="PS00086">
    <property type="entry name" value="CYTOCHROME_P450"/>
    <property type="match status" value="1"/>
</dbReference>
<evidence type="ECO:0000256" key="11">
    <source>
        <dbReference type="ARBA" id="ARBA00023033"/>
    </source>
</evidence>
<keyword evidence="9 14" id="KW-0560">Oxidoreductase</keyword>
<dbReference type="OrthoDB" id="2789670at2759"/>
<accession>A0A226ER69</accession>
<feature type="transmembrane region" description="Helical" evidence="15">
    <location>
        <begin position="331"/>
        <end position="353"/>
    </location>
</feature>
<dbReference type="InterPro" id="IPR002401">
    <property type="entry name" value="Cyt_P450_E_grp-I"/>
</dbReference>
<dbReference type="FunFam" id="1.10.630.10:FF:000042">
    <property type="entry name" value="Cytochrome P450"/>
    <property type="match status" value="1"/>
</dbReference>
<evidence type="ECO:0000256" key="13">
    <source>
        <dbReference type="PIRSR" id="PIRSR602401-1"/>
    </source>
</evidence>
<dbReference type="PRINTS" id="PR00463">
    <property type="entry name" value="EP450I"/>
</dbReference>
<dbReference type="OMA" id="AVTHMEY"/>
<evidence type="ECO:0000313" key="16">
    <source>
        <dbReference type="EMBL" id="OXA59301.1"/>
    </source>
</evidence>
<protein>
    <submittedName>
        <fullName evidence="16">Cytochrome P450 9e2</fullName>
    </submittedName>
</protein>
<evidence type="ECO:0000256" key="12">
    <source>
        <dbReference type="ARBA" id="ARBA00023136"/>
    </source>
</evidence>
<dbReference type="Gene3D" id="1.10.630.10">
    <property type="entry name" value="Cytochrome P450"/>
    <property type="match status" value="1"/>
</dbReference>
<name>A0A226ER69_FOLCA</name>
<sequence>MWDILGLIIATVALLYYLFKIYPQGNNSYWPKRGVKVVLPSEVGSLWDLITKKKTVFGMDQAYHEKISADPNCRYGGLMEFRTPSLMIVDLDLIKQILVKDFDYFVDRRRVKFGNEPIFTEMLVILEGQKWKDVRSVLSPSFTTGKMKRMFEQFNKCGQGFVKCVQDYPLDASNGHRVNIQEVVNRFTVDVIGATAFGMDTNALKDSNSDFLKMANRISNITVWRFVKNMAFIVVPKICNVIGLRIFDKDVTDFFSSILHGALKNRETTGEKRNDFLQLMVEARAGELKSETGDEELDTFEKEAILKDDGSRKTVNSKQIFTDNLTLAQSFIFFVAGFDTVGALLNFAAYLMAAHPDVQEKLYNEVKASMEESDGEIDYETVSRLEYMDMFISEILRRYPPANRLERRCVKEYKIPGSDVIVPQDMIVSVSVQGIHMDPRIYPEPEKFDPERFTPENKAKRHPYSYLPFGMGPRNCIGMRFALIEAKVAIAYFAYYFQIEPTEKTPIPVQIDTKVGLNRPIADLELRFNPRNHN</sequence>
<evidence type="ECO:0000256" key="9">
    <source>
        <dbReference type="ARBA" id="ARBA00023002"/>
    </source>
</evidence>
<dbReference type="GO" id="GO:0005506">
    <property type="term" value="F:iron ion binding"/>
    <property type="evidence" value="ECO:0007669"/>
    <property type="project" value="InterPro"/>
</dbReference>
<dbReference type="STRING" id="158441.A0A226ER69"/>
<dbReference type="GO" id="GO:0005789">
    <property type="term" value="C:endoplasmic reticulum membrane"/>
    <property type="evidence" value="ECO:0007669"/>
    <property type="project" value="UniProtKB-SubCell"/>
</dbReference>
<dbReference type="GO" id="GO:0004497">
    <property type="term" value="F:monooxygenase activity"/>
    <property type="evidence" value="ECO:0007669"/>
    <property type="project" value="UniProtKB-KW"/>
</dbReference>
<evidence type="ECO:0000256" key="2">
    <source>
        <dbReference type="ARBA" id="ARBA00004174"/>
    </source>
</evidence>
<dbReference type="GO" id="GO:0020037">
    <property type="term" value="F:heme binding"/>
    <property type="evidence" value="ECO:0007669"/>
    <property type="project" value="InterPro"/>
</dbReference>
<dbReference type="Proteomes" id="UP000198287">
    <property type="component" value="Unassembled WGS sequence"/>
</dbReference>
<dbReference type="PRINTS" id="PR00385">
    <property type="entry name" value="P450"/>
</dbReference>
<dbReference type="InterPro" id="IPR050476">
    <property type="entry name" value="Insect_CytP450_Detox"/>
</dbReference>
<dbReference type="AlphaFoldDB" id="A0A226ER69"/>
<evidence type="ECO:0000256" key="4">
    <source>
        <dbReference type="ARBA" id="ARBA00010617"/>
    </source>
</evidence>